<feature type="chain" id="PRO_5041970793" evidence="1">
    <location>
        <begin position="19"/>
        <end position="174"/>
    </location>
</feature>
<gene>
    <name evidence="2" type="ORF">DFH08DRAFT_473973</name>
</gene>
<keyword evidence="1" id="KW-0732">Signal</keyword>
<protein>
    <submittedName>
        <fullName evidence="2">Uncharacterized protein</fullName>
    </submittedName>
</protein>
<reference evidence="2" key="1">
    <citation type="submission" date="2023-03" db="EMBL/GenBank/DDBJ databases">
        <title>Massive genome expansion in bonnet fungi (Mycena s.s.) driven by repeated elements and novel gene families across ecological guilds.</title>
        <authorList>
            <consortium name="Lawrence Berkeley National Laboratory"/>
            <person name="Harder C.B."/>
            <person name="Miyauchi S."/>
            <person name="Viragh M."/>
            <person name="Kuo A."/>
            <person name="Thoen E."/>
            <person name="Andreopoulos B."/>
            <person name="Lu D."/>
            <person name="Skrede I."/>
            <person name="Drula E."/>
            <person name="Henrissat B."/>
            <person name="Morin E."/>
            <person name="Kohler A."/>
            <person name="Barry K."/>
            <person name="LaButti K."/>
            <person name="Morin E."/>
            <person name="Salamov A."/>
            <person name="Lipzen A."/>
            <person name="Mereny Z."/>
            <person name="Hegedus B."/>
            <person name="Baldrian P."/>
            <person name="Stursova M."/>
            <person name="Weitz H."/>
            <person name="Taylor A."/>
            <person name="Grigoriev I.V."/>
            <person name="Nagy L.G."/>
            <person name="Martin F."/>
            <person name="Kauserud H."/>
        </authorList>
    </citation>
    <scope>NUCLEOTIDE SEQUENCE</scope>
    <source>
        <strain evidence="2">CBHHK002</strain>
    </source>
</reference>
<dbReference type="AlphaFoldDB" id="A0AAD7AGN1"/>
<name>A0AAD7AGN1_9AGAR</name>
<accession>A0AAD7AGN1</accession>
<sequence>MLVTLYFWSLLGLRLTYAATINVISASDPSILYSPGWSQEFFQSTQDSFMEADGFNCSLSVTLPSNASSVSYVGFQRAGGSMYGYTLDCENRDCLLQTANGSDPTITDDASVSQSTLFTIALDPSTQHTLYVYNIPSDQPDGSSQVNLNNLNVDVSQPGTVVAGTGTWLVQSKL</sequence>
<comment type="caution">
    <text evidence="2">The sequence shown here is derived from an EMBL/GenBank/DDBJ whole genome shotgun (WGS) entry which is preliminary data.</text>
</comment>
<keyword evidence="3" id="KW-1185">Reference proteome</keyword>
<proteinExistence type="predicted"/>
<organism evidence="2 3">
    <name type="scientific">Mycena albidolilacea</name>
    <dbReference type="NCBI Taxonomy" id="1033008"/>
    <lineage>
        <taxon>Eukaryota</taxon>
        <taxon>Fungi</taxon>
        <taxon>Dikarya</taxon>
        <taxon>Basidiomycota</taxon>
        <taxon>Agaricomycotina</taxon>
        <taxon>Agaricomycetes</taxon>
        <taxon>Agaricomycetidae</taxon>
        <taxon>Agaricales</taxon>
        <taxon>Marasmiineae</taxon>
        <taxon>Mycenaceae</taxon>
        <taxon>Mycena</taxon>
    </lineage>
</organism>
<dbReference type="EMBL" id="JARIHO010000008">
    <property type="protein sequence ID" value="KAJ7357098.1"/>
    <property type="molecule type" value="Genomic_DNA"/>
</dbReference>
<evidence type="ECO:0000313" key="3">
    <source>
        <dbReference type="Proteomes" id="UP001218218"/>
    </source>
</evidence>
<dbReference type="Proteomes" id="UP001218218">
    <property type="component" value="Unassembled WGS sequence"/>
</dbReference>
<feature type="signal peptide" evidence="1">
    <location>
        <begin position="1"/>
        <end position="18"/>
    </location>
</feature>
<evidence type="ECO:0000256" key="1">
    <source>
        <dbReference type="SAM" id="SignalP"/>
    </source>
</evidence>
<evidence type="ECO:0000313" key="2">
    <source>
        <dbReference type="EMBL" id="KAJ7357098.1"/>
    </source>
</evidence>